<dbReference type="GO" id="GO:0050518">
    <property type="term" value="F:2-C-methyl-D-erythritol 4-phosphate cytidylyltransferase activity"/>
    <property type="evidence" value="ECO:0007669"/>
    <property type="project" value="UniProtKB-UniRule"/>
</dbReference>
<reference evidence="5" key="1">
    <citation type="submission" date="2016-10" db="EMBL/GenBank/DDBJ databases">
        <authorList>
            <person name="Varghese N."/>
            <person name="Submissions S."/>
        </authorList>
    </citation>
    <scope>NUCLEOTIDE SEQUENCE [LARGE SCALE GENOMIC DNA]</scope>
    <source>
        <strain evidence="5">DSM 25329</strain>
    </source>
</reference>
<name>A0A1G7XHY1_9BACT</name>
<keyword evidence="3" id="KW-0414">Isoprene biosynthesis</keyword>
<dbReference type="FunFam" id="3.90.550.10:FF:000003">
    <property type="entry name" value="2-C-methyl-D-erythritol 4-phosphate cytidylyltransferase"/>
    <property type="match status" value="1"/>
</dbReference>
<proteinExistence type="inferred from homology"/>
<dbReference type="Proteomes" id="UP000198748">
    <property type="component" value="Unassembled WGS sequence"/>
</dbReference>
<dbReference type="InterPro" id="IPR034683">
    <property type="entry name" value="IspD/TarI"/>
</dbReference>
<gene>
    <name evidence="3" type="primary">ispD</name>
    <name evidence="4" type="ORF">SAMN04487996_1248</name>
</gene>
<dbReference type="EC" id="2.7.7.60" evidence="3"/>
<evidence type="ECO:0000313" key="5">
    <source>
        <dbReference type="Proteomes" id="UP000198748"/>
    </source>
</evidence>
<accession>A0A1G7XHY1</accession>
<evidence type="ECO:0000313" key="4">
    <source>
        <dbReference type="EMBL" id="SDG83713.1"/>
    </source>
</evidence>
<keyword evidence="1 3" id="KW-0808">Transferase</keyword>
<dbReference type="Gene3D" id="3.90.550.10">
    <property type="entry name" value="Spore Coat Polysaccharide Biosynthesis Protein SpsA, Chain A"/>
    <property type="match status" value="1"/>
</dbReference>
<dbReference type="CDD" id="cd02516">
    <property type="entry name" value="CDP-ME_synthetase"/>
    <property type="match status" value="1"/>
</dbReference>
<feature type="site" description="Positions MEP for the nucleophilic attack" evidence="3">
    <location>
        <position position="154"/>
    </location>
</feature>
<dbReference type="InterPro" id="IPR001228">
    <property type="entry name" value="IspD"/>
</dbReference>
<evidence type="ECO:0000256" key="2">
    <source>
        <dbReference type="ARBA" id="ARBA00022695"/>
    </source>
</evidence>
<organism evidence="4 5">
    <name type="scientific">Dyadobacter soli</name>
    <dbReference type="NCBI Taxonomy" id="659014"/>
    <lineage>
        <taxon>Bacteria</taxon>
        <taxon>Pseudomonadati</taxon>
        <taxon>Bacteroidota</taxon>
        <taxon>Cytophagia</taxon>
        <taxon>Cytophagales</taxon>
        <taxon>Spirosomataceae</taxon>
        <taxon>Dyadobacter</taxon>
    </lineage>
</organism>
<sequence>MQEYVIIVAGGSGSRMKSDIPKQFLPVNGLPVLMHTVRAFAGYSRNLRIIVVLPSEQFGFWEELCKKHSFNIAHQLVAGGETRFHSVKNGLNCIVEKEEFLVAVHDGVRPVISREIIADSFKTAASHGAAVVSVPLKDSIRIIGQNEGNKAMDRTLFRLIQTPQTFKSSWMRAAFAADYHESFTDCASVLEAWGYHIQLIDGAYENIKITTPEDLRWAEIYLKATS</sequence>
<comment type="pathway">
    <text evidence="3">Isoprenoid biosynthesis; isopentenyl diphosphate biosynthesis via DXP pathway; isopentenyl diphosphate from 1-deoxy-D-xylulose 5-phosphate: step 2/6.</text>
</comment>
<dbReference type="Pfam" id="PF01128">
    <property type="entry name" value="IspD"/>
    <property type="match status" value="1"/>
</dbReference>
<dbReference type="HAMAP" id="MF_00108">
    <property type="entry name" value="IspD"/>
    <property type="match status" value="1"/>
</dbReference>
<dbReference type="UniPathway" id="UPA00056">
    <property type="reaction ID" value="UER00093"/>
</dbReference>
<feature type="site" description="Transition state stabilizer" evidence="3">
    <location>
        <position position="15"/>
    </location>
</feature>
<dbReference type="InterPro" id="IPR050088">
    <property type="entry name" value="IspD/TarI_cytidylyltransf_bact"/>
</dbReference>
<feature type="site" description="Transition state stabilizer" evidence="3">
    <location>
        <position position="22"/>
    </location>
</feature>
<dbReference type="PANTHER" id="PTHR32125">
    <property type="entry name" value="2-C-METHYL-D-ERYTHRITOL 4-PHOSPHATE CYTIDYLYLTRANSFERASE, CHLOROPLASTIC"/>
    <property type="match status" value="1"/>
</dbReference>
<evidence type="ECO:0000256" key="3">
    <source>
        <dbReference type="HAMAP-Rule" id="MF_00108"/>
    </source>
</evidence>
<comment type="function">
    <text evidence="3">Catalyzes the formation of 4-diphosphocytidyl-2-C-methyl-D-erythritol from CTP and 2-C-methyl-D-erythritol 4-phosphate (MEP).</text>
</comment>
<dbReference type="EMBL" id="FNAN01000024">
    <property type="protein sequence ID" value="SDG83713.1"/>
    <property type="molecule type" value="Genomic_DNA"/>
</dbReference>
<comment type="similarity">
    <text evidence="3">Belongs to the IspD/TarI cytidylyltransferase family. IspD subfamily.</text>
</comment>
<protein>
    <recommendedName>
        <fullName evidence="3">2-C-methyl-D-erythritol 4-phosphate cytidylyltransferase</fullName>
        <ecNumber evidence="3">2.7.7.60</ecNumber>
    </recommendedName>
    <alternativeName>
        <fullName evidence="3">4-diphosphocytidyl-2C-methyl-D-erythritol synthase</fullName>
    </alternativeName>
    <alternativeName>
        <fullName evidence="3">MEP cytidylyltransferase</fullName>
        <shortName evidence="3">MCT</shortName>
    </alternativeName>
</protein>
<comment type="catalytic activity">
    <reaction evidence="3">
        <text>2-C-methyl-D-erythritol 4-phosphate + CTP + H(+) = 4-CDP-2-C-methyl-D-erythritol + diphosphate</text>
        <dbReference type="Rhea" id="RHEA:13429"/>
        <dbReference type="ChEBI" id="CHEBI:15378"/>
        <dbReference type="ChEBI" id="CHEBI:33019"/>
        <dbReference type="ChEBI" id="CHEBI:37563"/>
        <dbReference type="ChEBI" id="CHEBI:57823"/>
        <dbReference type="ChEBI" id="CHEBI:58262"/>
        <dbReference type="EC" id="2.7.7.60"/>
    </reaction>
</comment>
<dbReference type="PANTHER" id="PTHR32125:SF4">
    <property type="entry name" value="2-C-METHYL-D-ERYTHRITOL 4-PHOSPHATE CYTIDYLYLTRANSFERASE, CHLOROPLASTIC"/>
    <property type="match status" value="1"/>
</dbReference>
<evidence type="ECO:0000256" key="1">
    <source>
        <dbReference type="ARBA" id="ARBA00022679"/>
    </source>
</evidence>
<dbReference type="NCBIfam" id="NF001186">
    <property type="entry name" value="PRK00155.2-3"/>
    <property type="match status" value="1"/>
</dbReference>
<keyword evidence="2 3" id="KW-0548">Nucleotidyltransferase</keyword>
<dbReference type="SUPFAM" id="SSF53448">
    <property type="entry name" value="Nucleotide-diphospho-sugar transferases"/>
    <property type="match status" value="1"/>
</dbReference>
<dbReference type="OrthoDB" id="9806837at2"/>
<dbReference type="AlphaFoldDB" id="A0A1G7XHY1"/>
<keyword evidence="5" id="KW-1185">Reference proteome</keyword>
<dbReference type="NCBIfam" id="TIGR00453">
    <property type="entry name" value="ispD"/>
    <property type="match status" value="1"/>
</dbReference>
<dbReference type="GO" id="GO:0019288">
    <property type="term" value="P:isopentenyl diphosphate biosynthetic process, methylerythritol 4-phosphate pathway"/>
    <property type="evidence" value="ECO:0007669"/>
    <property type="project" value="UniProtKB-UniRule"/>
</dbReference>
<dbReference type="STRING" id="659014.SAMN04487996_1248"/>
<dbReference type="InterPro" id="IPR029044">
    <property type="entry name" value="Nucleotide-diphossugar_trans"/>
</dbReference>
<feature type="site" description="Positions MEP for the nucleophilic attack" evidence="3">
    <location>
        <position position="208"/>
    </location>
</feature>
<dbReference type="RefSeq" id="WP_090156912.1">
    <property type="nucleotide sequence ID" value="NZ_FNAN01000024.1"/>
</dbReference>